<reference evidence="1 2" key="1">
    <citation type="submission" date="2014-09" db="EMBL/GenBank/DDBJ databases">
        <authorList>
            <person name="McGinnis J.M."/>
            <person name="Wolfgang W.J."/>
        </authorList>
    </citation>
    <scope>NUCLEOTIDE SEQUENCE [LARGE SCALE GENOMIC DNA]</scope>
    <source>
        <strain evidence="1 2">5503</strain>
    </source>
</reference>
<gene>
    <name evidence="1" type="ORF">IX56_03150</name>
</gene>
<dbReference type="RefSeq" id="WP_036707349.1">
    <property type="nucleotide sequence ID" value="NZ_JRKQ01000008.1"/>
</dbReference>
<dbReference type="Pfam" id="PF10123">
    <property type="entry name" value="Mu-like_Pro"/>
    <property type="match status" value="1"/>
</dbReference>
<dbReference type="InterPro" id="IPR012106">
    <property type="entry name" value="Phage_Mu_Gp1"/>
</dbReference>
<name>A0A099GK91_9RHOB</name>
<accession>A0A099GK91</accession>
<dbReference type="AlphaFoldDB" id="A0A099GK91"/>
<dbReference type="Proteomes" id="UP000029858">
    <property type="component" value="Unassembled WGS sequence"/>
</dbReference>
<evidence type="ECO:0000313" key="1">
    <source>
        <dbReference type="EMBL" id="KGJ23270.1"/>
    </source>
</evidence>
<evidence type="ECO:0008006" key="3">
    <source>
        <dbReference type="Google" id="ProtNLM"/>
    </source>
</evidence>
<organism evidence="1 2">
    <name type="scientific">Paracoccus sanguinis</name>
    <dbReference type="NCBI Taxonomy" id="1545044"/>
    <lineage>
        <taxon>Bacteria</taxon>
        <taxon>Pseudomonadati</taxon>
        <taxon>Pseudomonadota</taxon>
        <taxon>Alphaproteobacteria</taxon>
        <taxon>Rhodobacterales</taxon>
        <taxon>Paracoccaceae</taxon>
        <taxon>Paracoccus</taxon>
    </lineage>
</organism>
<sequence>MTDTLERHTAALTAEVSADAPSRIELIPTGAFRTADRRGEFSIDDAAEVISASLAAAPGGQMCVDFGHGIHGGGERRSSAAGWITGLEQEGDRIMAAVEWTPEGARALRDRAYRFVSPVFKTRGRKVVLIEGAGLVNNPALPQLRQLASQQEDIQMDDIKKIAAALGLGEDAGVDAILASIAASKEQGERNATVLASVMDAAGVSDLTDEGVRQLCARAGDEPDPTRYVPKVALDEVTRQLAALQGEVSAKSVEAAIDAAKKAGKLTPAMEGWGRQLASRDLEAFEAFAASAPVIVGGERQLEGAAPAGDADELTPTERQICAVTGVDPARFLATRKGEA</sequence>
<dbReference type="EMBL" id="JRKQ01000008">
    <property type="protein sequence ID" value="KGJ23270.1"/>
    <property type="molecule type" value="Genomic_DNA"/>
</dbReference>
<reference evidence="1 2" key="2">
    <citation type="submission" date="2014-10" db="EMBL/GenBank/DDBJ databases">
        <title>Paracoccus sanguinis sp. nov., isolated from clinical specimens of New York State patients.</title>
        <authorList>
            <person name="Mingle L.A."/>
            <person name="Cole J.A."/>
            <person name="Lapierre P."/>
            <person name="Musser K.A."/>
        </authorList>
    </citation>
    <scope>NUCLEOTIDE SEQUENCE [LARGE SCALE GENOMIC DNA]</scope>
    <source>
        <strain evidence="1 2">5503</strain>
    </source>
</reference>
<protein>
    <recommendedName>
        <fullName evidence="3">Mu-like prophage I protein</fullName>
    </recommendedName>
</protein>
<proteinExistence type="predicted"/>
<comment type="caution">
    <text evidence="1">The sequence shown here is derived from an EMBL/GenBank/DDBJ whole genome shotgun (WGS) entry which is preliminary data.</text>
</comment>
<evidence type="ECO:0000313" key="2">
    <source>
        <dbReference type="Proteomes" id="UP000029858"/>
    </source>
</evidence>
<dbReference type="PIRSF" id="PIRSF016624">
    <property type="entry name" value="Mu_prophg_I"/>
    <property type="match status" value="1"/>
</dbReference>